<dbReference type="KEGG" id="dbc:MFMK1_000063"/>
<keyword evidence="3" id="KW-1185">Reference proteome</keyword>
<dbReference type="SUPFAM" id="SSF52935">
    <property type="entry name" value="PK C-terminal domain-like"/>
    <property type="match status" value="1"/>
</dbReference>
<dbReference type="RefSeq" id="WP_366923208.1">
    <property type="nucleotide sequence ID" value="NZ_CP121694.1"/>
</dbReference>
<gene>
    <name evidence="2" type="ORF">MFMK1_000063</name>
</gene>
<reference evidence="2 3" key="1">
    <citation type="submission" date="2023-04" db="EMBL/GenBank/DDBJ databases">
        <authorList>
            <person name="Hsu D."/>
        </authorList>
    </citation>
    <scope>NUCLEOTIDE SEQUENCE [LARGE SCALE GENOMIC DNA]</scope>
    <source>
        <strain evidence="2 3">MK1</strain>
    </source>
</reference>
<dbReference type="AlphaFoldDB" id="A0AAU0UH17"/>
<dbReference type="InterPro" id="IPR036918">
    <property type="entry name" value="Pyrv_Knase_C_sf"/>
</dbReference>
<dbReference type="Gene3D" id="3.40.1380.20">
    <property type="entry name" value="Pyruvate kinase, C-terminal domain"/>
    <property type="match status" value="1"/>
</dbReference>
<name>A0AAU0UH17_9FIRM</name>
<evidence type="ECO:0000313" key="3">
    <source>
        <dbReference type="Proteomes" id="UP001329915"/>
    </source>
</evidence>
<organism evidence="2 3">
    <name type="scientific">Metallumcola ferriviriculae</name>
    <dbReference type="NCBI Taxonomy" id="3039180"/>
    <lineage>
        <taxon>Bacteria</taxon>
        <taxon>Bacillati</taxon>
        <taxon>Bacillota</taxon>
        <taxon>Clostridia</taxon>
        <taxon>Neomoorellales</taxon>
        <taxon>Desulfitibacteraceae</taxon>
        <taxon>Metallumcola</taxon>
    </lineage>
</organism>
<dbReference type="InterPro" id="IPR015074">
    <property type="entry name" value="DUF1867"/>
</dbReference>
<dbReference type="InterPro" id="IPR015795">
    <property type="entry name" value="Pyrv_Knase_C"/>
</dbReference>
<sequence>MQLFEKCGPKNTEKTVALALERAKELGIKHIVVASNSGRTAEQFLGHNLNIVCVTHHVGFKEPGKDEMPAESRQKLKEQGVEVLTTTHLMAGVDRAVRFKFGGLYPAEIVASSLRILGQGIKVCVEISSMALDSGLTPFGEEIIAIAGTGKGADAAVVISPAHSNAFFDNRIREIICMPRT</sequence>
<evidence type="ECO:0000259" key="1">
    <source>
        <dbReference type="Pfam" id="PF02887"/>
    </source>
</evidence>
<proteinExistence type="predicted"/>
<feature type="domain" description="Pyruvate kinase C-terminal" evidence="1">
    <location>
        <begin position="13"/>
        <end position="155"/>
    </location>
</feature>
<accession>A0AAU0UH17</accession>
<dbReference type="Proteomes" id="UP001329915">
    <property type="component" value="Chromosome"/>
</dbReference>
<evidence type="ECO:0000313" key="2">
    <source>
        <dbReference type="EMBL" id="WRO20305.1"/>
    </source>
</evidence>
<protein>
    <recommendedName>
        <fullName evidence="1">Pyruvate kinase C-terminal domain-containing protein</fullName>
    </recommendedName>
</protein>
<dbReference type="EMBL" id="CP121694">
    <property type="protein sequence ID" value="WRO20305.1"/>
    <property type="molecule type" value="Genomic_DNA"/>
</dbReference>
<dbReference type="PIRSF" id="PIRSF016138">
    <property type="entry name" value="UCP016138"/>
    <property type="match status" value="1"/>
</dbReference>
<dbReference type="Pfam" id="PF02887">
    <property type="entry name" value="PK_C"/>
    <property type="match status" value="1"/>
</dbReference>